<proteinExistence type="predicted"/>
<evidence type="ECO:0000256" key="1">
    <source>
        <dbReference type="SAM" id="Coils"/>
    </source>
</evidence>
<name>A0A1B6ENS9_9HEMI</name>
<dbReference type="EMBL" id="GECZ01030210">
    <property type="protein sequence ID" value="JAS39559.1"/>
    <property type="molecule type" value="Transcribed_RNA"/>
</dbReference>
<organism evidence="2">
    <name type="scientific">Cuerna arida</name>
    <dbReference type="NCBI Taxonomy" id="1464854"/>
    <lineage>
        <taxon>Eukaryota</taxon>
        <taxon>Metazoa</taxon>
        <taxon>Ecdysozoa</taxon>
        <taxon>Arthropoda</taxon>
        <taxon>Hexapoda</taxon>
        <taxon>Insecta</taxon>
        <taxon>Pterygota</taxon>
        <taxon>Neoptera</taxon>
        <taxon>Paraneoptera</taxon>
        <taxon>Hemiptera</taxon>
        <taxon>Auchenorrhyncha</taxon>
        <taxon>Membracoidea</taxon>
        <taxon>Cicadellidae</taxon>
        <taxon>Cicadellinae</taxon>
        <taxon>Proconiini</taxon>
        <taxon>Cuerna</taxon>
    </lineage>
</organism>
<dbReference type="Gene3D" id="3.30.457.50">
    <property type="entry name" value="Chromosome segregation protein Spc25"/>
    <property type="match status" value="1"/>
</dbReference>
<gene>
    <name evidence="2" type="ORF">g.13944</name>
</gene>
<accession>A0A1B6ENS9</accession>
<dbReference type="AlphaFoldDB" id="A0A1B6ENS9"/>
<evidence type="ECO:0000313" key="2">
    <source>
        <dbReference type="EMBL" id="JAS39559.1"/>
    </source>
</evidence>
<feature type="coiled-coil region" evidence="1">
    <location>
        <begin position="60"/>
        <end position="136"/>
    </location>
</feature>
<sequence length="238" mass="27594">MFDEFQSSLVISMMPELLLSDLDEKSLRLSSAERCSAVVNLCSKSTMECCGLHQQCSEVKKTHLNKCRNLKEEIEELKKETIAQESERNKLMKQIANIKESIKVNKQNGVTNDEELSLLMQKLAILRQEIEHKKEEIIHDVKSFEMGIFYYKKFLQCNVISVGKNELLFTFNTSAKSASDASHFIRFTTPNNGLTFQYVEMYPKLKKEQKLIDRFHKTGDIQGLILSFWKAVKNLREK</sequence>
<keyword evidence="1" id="KW-0175">Coiled coil</keyword>
<evidence type="ECO:0008006" key="3">
    <source>
        <dbReference type="Google" id="ProtNLM"/>
    </source>
</evidence>
<protein>
    <recommendedName>
        <fullName evidence="3">Kinetochore protein SPC25</fullName>
    </recommendedName>
</protein>
<reference evidence="2" key="1">
    <citation type="submission" date="2015-11" db="EMBL/GenBank/DDBJ databases">
        <title>De novo transcriptome assembly of four potential Pierce s Disease insect vectors from Arizona vineyards.</title>
        <authorList>
            <person name="Tassone E.E."/>
        </authorList>
    </citation>
    <scope>NUCLEOTIDE SEQUENCE</scope>
</reference>